<dbReference type="GO" id="GO:0003964">
    <property type="term" value="F:RNA-directed DNA polymerase activity"/>
    <property type="evidence" value="ECO:0007669"/>
    <property type="project" value="UniProtKB-KW"/>
</dbReference>
<evidence type="ECO:0000256" key="6">
    <source>
        <dbReference type="ARBA" id="ARBA00022908"/>
    </source>
</evidence>
<proteinExistence type="predicted"/>
<dbReference type="Pfam" id="PF25597">
    <property type="entry name" value="SH3_retrovirus"/>
    <property type="match status" value="1"/>
</dbReference>
<dbReference type="GO" id="GO:0006310">
    <property type="term" value="P:DNA recombination"/>
    <property type="evidence" value="ECO:0007669"/>
    <property type="project" value="UniProtKB-KW"/>
</dbReference>
<protein>
    <recommendedName>
        <fullName evidence="10">Retroviral polymerase SH3-like domain-containing protein</fullName>
    </recommendedName>
</protein>
<keyword evidence="3" id="KW-0255">Endonuclease</keyword>
<name>A0AAE0FCG5_9CHLO</name>
<keyword evidence="6" id="KW-0229">DNA integration</keyword>
<evidence type="ECO:0000259" key="10">
    <source>
        <dbReference type="Pfam" id="PF25597"/>
    </source>
</evidence>
<dbReference type="AlphaFoldDB" id="A0AAE0FCG5"/>
<gene>
    <name evidence="11" type="ORF">CYMTET_34016</name>
</gene>
<organism evidence="11 12">
    <name type="scientific">Cymbomonas tetramitiformis</name>
    <dbReference type="NCBI Taxonomy" id="36881"/>
    <lineage>
        <taxon>Eukaryota</taxon>
        <taxon>Viridiplantae</taxon>
        <taxon>Chlorophyta</taxon>
        <taxon>Pyramimonadophyceae</taxon>
        <taxon>Pyramimonadales</taxon>
        <taxon>Pyramimonadaceae</taxon>
        <taxon>Cymbomonas</taxon>
    </lineage>
</organism>
<comment type="caution">
    <text evidence="11">The sequence shown here is derived from an EMBL/GenBank/DDBJ whole genome shotgun (WGS) entry which is preliminary data.</text>
</comment>
<evidence type="ECO:0000313" key="11">
    <source>
        <dbReference type="EMBL" id="KAK3256873.1"/>
    </source>
</evidence>
<dbReference type="EMBL" id="LGRX02021267">
    <property type="protein sequence ID" value="KAK3256873.1"/>
    <property type="molecule type" value="Genomic_DNA"/>
</dbReference>
<keyword evidence="8" id="KW-0548">Nucleotidyltransferase</keyword>
<sequence length="256" mass="29198">MGKLTYTDHGGPFVPSTKGFRGYTIYTNDFSDVVQMYIWKNNLEYTDALEDYRVWLQLLGRHRGLECDHREELEEVVYNVEMLTLHSKNDTTIVKGKAEAYCEKHGITQRTGSPYLHENNSRAKVLNKLIQARARAMLLTAGLPATMWPLSMMHSAYVVNRTPKAGMAVASSYGKLGWPPRLDELRIFGSTAHAFVDPKLRTELQDRATRLIYVGHDETSTAYLLYSSEREKIVRSGMIKQFRAGEDCTVRNGQVR</sequence>
<dbReference type="SUPFAM" id="SSF53098">
    <property type="entry name" value="Ribonuclease H-like"/>
    <property type="match status" value="1"/>
</dbReference>
<keyword evidence="4" id="KW-0378">Hydrolase</keyword>
<dbReference type="GO" id="GO:0003676">
    <property type="term" value="F:nucleic acid binding"/>
    <property type="evidence" value="ECO:0007669"/>
    <property type="project" value="InterPro"/>
</dbReference>
<keyword evidence="5" id="KW-0460">Magnesium</keyword>
<dbReference type="PANTHER" id="PTHR42648:SF11">
    <property type="entry name" value="TRANSPOSON TY4-P GAG-POL POLYPROTEIN"/>
    <property type="match status" value="1"/>
</dbReference>
<evidence type="ECO:0000256" key="7">
    <source>
        <dbReference type="ARBA" id="ARBA00022918"/>
    </source>
</evidence>
<dbReference type="GO" id="GO:0016787">
    <property type="term" value="F:hydrolase activity"/>
    <property type="evidence" value="ECO:0007669"/>
    <property type="project" value="UniProtKB-KW"/>
</dbReference>
<evidence type="ECO:0000256" key="4">
    <source>
        <dbReference type="ARBA" id="ARBA00022801"/>
    </source>
</evidence>
<dbReference type="GO" id="GO:0046872">
    <property type="term" value="F:metal ion binding"/>
    <property type="evidence" value="ECO:0007669"/>
    <property type="project" value="UniProtKB-KW"/>
</dbReference>
<dbReference type="Proteomes" id="UP001190700">
    <property type="component" value="Unassembled WGS sequence"/>
</dbReference>
<dbReference type="PANTHER" id="PTHR42648">
    <property type="entry name" value="TRANSPOSASE, PUTATIVE-RELATED"/>
    <property type="match status" value="1"/>
</dbReference>
<keyword evidence="9" id="KW-0233">DNA recombination</keyword>
<keyword evidence="8" id="KW-0239">DNA-directed DNA polymerase</keyword>
<dbReference type="InterPro" id="IPR057670">
    <property type="entry name" value="SH3_retrovirus"/>
</dbReference>
<dbReference type="InterPro" id="IPR036397">
    <property type="entry name" value="RNaseH_sf"/>
</dbReference>
<keyword evidence="12" id="KW-1185">Reference proteome</keyword>
<reference evidence="11 12" key="1">
    <citation type="journal article" date="2015" name="Genome Biol. Evol.">
        <title>Comparative Genomics of a Bacterivorous Green Alga Reveals Evolutionary Causalities and Consequences of Phago-Mixotrophic Mode of Nutrition.</title>
        <authorList>
            <person name="Burns J.A."/>
            <person name="Paasch A."/>
            <person name="Narechania A."/>
            <person name="Kim E."/>
        </authorList>
    </citation>
    <scope>NUCLEOTIDE SEQUENCE [LARGE SCALE GENOMIC DNA]</scope>
    <source>
        <strain evidence="11 12">PLY_AMNH</strain>
    </source>
</reference>
<dbReference type="GO" id="GO:0004519">
    <property type="term" value="F:endonuclease activity"/>
    <property type="evidence" value="ECO:0007669"/>
    <property type="project" value="UniProtKB-KW"/>
</dbReference>
<dbReference type="Gene3D" id="3.30.420.10">
    <property type="entry name" value="Ribonuclease H-like superfamily/Ribonuclease H"/>
    <property type="match status" value="1"/>
</dbReference>
<evidence type="ECO:0000313" key="12">
    <source>
        <dbReference type="Proteomes" id="UP001190700"/>
    </source>
</evidence>
<evidence type="ECO:0000256" key="1">
    <source>
        <dbReference type="ARBA" id="ARBA00022722"/>
    </source>
</evidence>
<dbReference type="InterPro" id="IPR012337">
    <property type="entry name" value="RNaseH-like_sf"/>
</dbReference>
<dbReference type="GO" id="GO:0003887">
    <property type="term" value="F:DNA-directed DNA polymerase activity"/>
    <property type="evidence" value="ECO:0007669"/>
    <property type="project" value="UniProtKB-KW"/>
</dbReference>
<evidence type="ECO:0000256" key="8">
    <source>
        <dbReference type="ARBA" id="ARBA00022932"/>
    </source>
</evidence>
<accession>A0AAE0FCG5</accession>
<dbReference type="InterPro" id="IPR039537">
    <property type="entry name" value="Retrotran_Ty1/copia-like"/>
</dbReference>
<evidence type="ECO:0000256" key="5">
    <source>
        <dbReference type="ARBA" id="ARBA00022842"/>
    </source>
</evidence>
<keyword evidence="7" id="KW-0695">RNA-directed DNA polymerase</keyword>
<dbReference type="GO" id="GO:0015074">
    <property type="term" value="P:DNA integration"/>
    <property type="evidence" value="ECO:0007669"/>
    <property type="project" value="UniProtKB-KW"/>
</dbReference>
<feature type="domain" description="Retroviral polymerase SH3-like" evidence="10">
    <location>
        <begin position="190"/>
        <end position="236"/>
    </location>
</feature>
<evidence type="ECO:0000256" key="2">
    <source>
        <dbReference type="ARBA" id="ARBA00022723"/>
    </source>
</evidence>
<keyword evidence="2" id="KW-0479">Metal-binding</keyword>
<evidence type="ECO:0000256" key="9">
    <source>
        <dbReference type="ARBA" id="ARBA00023172"/>
    </source>
</evidence>
<evidence type="ECO:0000256" key="3">
    <source>
        <dbReference type="ARBA" id="ARBA00022759"/>
    </source>
</evidence>
<keyword evidence="1" id="KW-0540">Nuclease</keyword>
<keyword evidence="8" id="KW-0808">Transferase</keyword>